<evidence type="ECO:0000313" key="7">
    <source>
        <dbReference type="Proteomes" id="UP000017944"/>
    </source>
</evidence>
<dbReference type="SMART" id="SM00354">
    <property type="entry name" value="HTH_LACI"/>
    <property type="match status" value="1"/>
</dbReference>
<dbReference type="Gene3D" id="3.40.50.2300">
    <property type="match status" value="2"/>
</dbReference>
<keyword evidence="1" id="KW-0678">Repressor</keyword>
<gene>
    <name evidence="6" type="ORF">WRSd3_03375</name>
</gene>
<dbReference type="InterPro" id="IPR001761">
    <property type="entry name" value="Peripla_BP/Lac1_sug-bd_dom"/>
</dbReference>
<dbReference type="InterPro" id="IPR000843">
    <property type="entry name" value="HTH_LacI"/>
</dbReference>
<dbReference type="Proteomes" id="UP000017944">
    <property type="component" value="Unassembled WGS sequence"/>
</dbReference>
<evidence type="ECO:0000256" key="2">
    <source>
        <dbReference type="ARBA" id="ARBA00023015"/>
    </source>
</evidence>
<keyword evidence="3" id="KW-0238">DNA-binding</keyword>
<dbReference type="SUPFAM" id="SSF53822">
    <property type="entry name" value="Periplasmic binding protein-like I"/>
    <property type="match status" value="1"/>
</dbReference>
<dbReference type="GO" id="GO:0000976">
    <property type="term" value="F:transcription cis-regulatory region binding"/>
    <property type="evidence" value="ECO:0007669"/>
    <property type="project" value="TreeGrafter"/>
</dbReference>
<dbReference type="PROSITE" id="PS50932">
    <property type="entry name" value="HTH_LACI_2"/>
    <property type="match status" value="1"/>
</dbReference>
<reference evidence="6 7" key="1">
    <citation type="submission" date="2013-10" db="EMBL/GenBank/DDBJ databases">
        <title>Draft genomes and the virulence plasmids of Sd1617 vaccine constructs: WRSd3 and WRSd5.</title>
        <authorList>
            <person name="Aksomboon Vongsawan A."/>
            <person name="Venkatesan M.M."/>
            <person name="Vaisvil B."/>
            <person name="Emel G."/>
            <person name="Kepatral V."/>
            <person name="Sethabutr O."/>
            <person name="Serichantalergs O."/>
            <person name="Mason C."/>
        </authorList>
    </citation>
    <scope>NUCLEOTIDE SEQUENCE [LARGE SCALE GENOMIC DNA]</scope>
    <source>
        <strain evidence="6 7">WRSd3</strain>
    </source>
</reference>
<accession>A0A090NWI2</accession>
<dbReference type="CDD" id="cd06288">
    <property type="entry name" value="PBP1_sucrose_transcription_regulator"/>
    <property type="match status" value="1"/>
</dbReference>
<sequence>MACFTYLPIWLLVGENRGGIGDNCPAIIVIFYCIAVSGDRALRISLDLASDVCFCYSARFTANGLGMASLKDVARLAGVSMMTVSRVMHNAESVRPATRDRVLQAIQTLNYVPDLSARKMRAQGRKPSTLAVLAQDTATTPFSVDILLAIEQTASEFGWNSFLINIFSEDDAARAARQLLAHRPDGIIYTTMGLRHITLPESLYGENIVLANCVADDPALPSYIPDDYTAQYESTQHLLAAGYRQPLCFWLPESALATGYRRQGFEQAWRDAGRDLAEVKQFHMATGDDHYTDLASLLNDHFKSGKPDFDVLICGNDRAAFVAYQVLLAKGVRIPQDVAVMGFDNLVGVGHLFLPPLTTIQLPHDIIGREAALHIIEGREGGKVTRIPCPLLIRCST</sequence>
<evidence type="ECO:0000256" key="3">
    <source>
        <dbReference type="ARBA" id="ARBA00023125"/>
    </source>
</evidence>
<organism evidence="6 7">
    <name type="scientific">Shigella dysenteriae WRSd3</name>
    <dbReference type="NCBI Taxonomy" id="1401327"/>
    <lineage>
        <taxon>Bacteria</taxon>
        <taxon>Pseudomonadati</taxon>
        <taxon>Pseudomonadota</taxon>
        <taxon>Gammaproteobacteria</taxon>
        <taxon>Enterobacterales</taxon>
        <taxon>Enterobacteriaceae</taxon>
        <taxon>Shigella</taxon>
    </lineage>
</organism>
<keyword evidence="4" id="KW-0804">Transcription</keyword>
<evidence type="ECO:0000259" key="5">
    <source>
        <dbReference type="PROSITE" id="PS50932"/>
    </source>
</evidence>
<keyword evidence="2" id="KW-0805">Transcription regulation</keyword>
<proteinExistence type="predicted"/>
<dbReference type="PROSITE" id="PS00356">
    <property type="entry name" value="HTH_LACI_1"/>
    <property type="match status" value="1"/>
</dbReference>
<dbReference type="SUPFAM" id="SSF47413">
    <property type="entry name" value="lambda repressor-like DNA-binding domains"/>
    <property type="match status" value="1"/>
</dbReference>
<dbReference type="AlphaFoldDB" id="A0A090NWI2"/>
<dbReference type="InterPro" id="IPR010982">
    <property type="entry name" value="Lambda_DNA-bd_dom_sf"/>
</dbReference>
<dbReference type="Pfam" id="PF00532">
    <property type="entry name" value="Peripla_BP_1"/>
    <property type="match status" value="1"/>
</dbReference>
<evidence type="ECO:0000256" key="4">
    <source>
        <dbReference type="ARBA" id="ARBA00023163"/>
    </source>
</evidence>
<dbReference type="GO" id="GO:0003700">
    <property type="term" value="F:DNA-binding transcription factor activity"/>
    <property type="evidence" value="ECO:0007669"/>
    <property type="project" value="TreeGrafter"/>
</dbReference>
<evidence type="ECO:0000313" key="6">
    <source>
        <dbReference type="EMBL" id="ESU77808.1"/>
    </source>
</evidence>
<name>A0A090NWI2_SHIDY</name>
<dbReference type="PANTHER" id="PTHR30146:SF151">
    <property type="entry name" value="HTH-TYPE TRANSCRIPTIONAL REPRESSOR CYTR"/>
    <property type="match status" value="1"/>
</dbReference>
<dbReference type="PATRIC" id="fig|1401327.3.peg.3121"/>
<dbReference type="Pfam" id="PF00356">
    <property type="entry name" value="LacI"/>
    <property type="match status" value="1"/>
</dbReference>
<dbReference type="EMBL" id="AXUT01000305">
    <property type="protein sequence ID" value="ESU77808.1"/>
    <property type="molecule type" value="Genomic_DNA"/>
</dbReference>
<dbReference type="CDD" id="cd01392">
    <property type="entry name" value="HTH_LacI"/>
    <property type="match status" value="1"/>
</dbReference>
<protein>
    <submittedName>
        <fullName evidence="6">Sucrose operon repressor</fullName>
    </submittedName>
</protein>
<dbReference type="PANTHER" id="PTHR30146">
    <property type="entry name" value="LACI-RELATED TRANSCRIPTIONAL REPRESSOR"/>
    <property type="match status" value="1"/>
</dbReference>
<feature type="domain" description="HTH lacI-type" evidence="5">
    <location>
        <begin position="68"/>
        <end position="122"/>
    </location>
</feature>
<dbReference type="Gene3D" id="1.10.260.40">
    <property type="entry name" value="lambda repressor-like DNA-binding domains"/>
    <property type="match status" value="1"/>
</dbReference>
<evidence type="ECO:0000256" key="1">
    <source>
        <dbReference type="ARBA" id="ARBA00022491"/>
    </source>
</evidence>
<comment type="caution">
    <text evidence="6">The sequence shown here is derived from an EMBL/GenBank/DDBJ whole genome shotgun (WGS) entry which is preliminary data.</text>
</comment>
<dbReference type="InterPro" id="IPR028082">
    <property type="entry name" value="Peripla_BP_I"/>
</dbReference>